<accession>A0ABQ7GNC5</accession>
<evidence type="ECO:0000313" key="3">
    <source>
        <dbReference type="Proteomes" id="UP000815325"/>
    </source>
</evidence>
<feature type="region of interest" description="Disordered" evidence="1">
    <location>
        <begin position="56"/>
        <end position="76"/>
    </location>
</feature>
<sequence length="201" mass="21144">METDSKEGTVSFKLREPGFLRIHEGTWSILPMGADALNPGNHGVLDAWSSTPGLINGSARRSSNGSGNSSSLSSSSTCHASTLERNLLAAMAFPQLNSPLMGTYKAQHSMLNLGGSMGASQLPLYQSSPSPGQVPNARSVVRVSNMMMSPKISPPFPLNHTLKSQAISQVQDMFDGLLAATLSLEAESNVDTAGTLLMAKP</sequence>
<evidence type="ECO:0000256" key="1">
    <source>
        <dbReference type="SAM" id="MobiDB-lite"/>
    </source>
</evidence>
<protein>
    <submittedName>
        <fullName evidence="2">Uncharacterized protein</fullName>
    </submittedName>
</protein>
<proteinExistence type="predicted"/>
<keyword evidence="3" id="KW-1185">Reference proteome</keyword>
<dbReference type="Proteomes" id="UP000815325">
    <property type="component" value="Unassembled WGS sequence"/>
</dbReference>
<evidence type="ECO:0000313" key="2">
    <source>
        <dbReference type="EMBL" id="KAF5836105.1"/>
    </source>
</evidence>
<comment type="caution">
    <text evidence="2">The sequence shown here is derived from an EMBL/GenBank/DDBJ whole genome shotgun (WGS) entry which is preliminary data.</text>
</comment>
<name>A0ABQ7GNC5_DUNSA</name>
<gene>
    <name evidence="2" type="ORF">DUNSADRAFT_6476</name>
</gene>
<organism evidence="2 3">
    <name type="scientific">Dunaliella salina</name>
    <name type="common">Green alga</name>
    <name type="synonym">Protococcus salinus</name>
    <dbReference type="NCBI Taxonomy" id="3046"/>
    <lineage>
        <taxon>Eukaryota</taxon>
        <taxon>Viridiplantae</taxon>
        <taxon>Chlorophyta</taxon>
        <taxon>core chlorophytes</taxon>
        <taxon>Chlorophyceae</taxon>
        <taxon>CS clade</taxon>
        <taxon>Chlamydomonadales</taxon>
        <taxon>Dunaliellaceae</taxon>
        <taxon>Dunaliella</taxon>
    </lineage>
</organism>
<dbReference type="EMBL" id="MU069675">
    <property type="protein sequence ID" value="KAF5836105.1"/>
    <property type="molecule type" value="Genomic_DNA"/>
</dbReference>
<reference evidence="2" key="1">
    <citation type="submission" date="2017-08" db="EMBL/GenBank/DDBJ databases">
        <authorList>
            <person name="Polle J.E."/>
            <person name="Barry K."/>
            <person name="Cushman J."/>
            <person name="Schmutz J."/>
            <person name="Tran D."/>
            <person name="Hathwaick L.T."/>
            <person name="Yim W.C."/>
            <person name="Jenkins J."/>
            <person name="Mckie-Krisberg Z.M."/>
            <person name="Prochnik S."/>
            <person name="Lindquist E."/>
            <person name="Dockter R.B."/>
            <person name="Adam C."/>
            <person name="Molina H."/>
            <person name="Bunkerborg J."/>
            <person name="Jin E."/>
            <person name="Buchheim M."/>
            <person name="Magnuson J."/>
        </authorList>
    </citation>
    <scope>NUCLEOTIDE SEQUENCE</scope>
    <source>
        <strain evidence="2">CCAP 19/18</strain>
    </source>
</reference>